<evidence type="ECO:0000313" key="3">
    <source>
        <dbReference type="Proteomes" id="UP001187192"/>
    </source>
</evidence>
<evidence type="ECO:0000313" key="2">
    <source>
        <dbReference type="EMBL" id="GMN33764.1"/>
    </source>
</evidence>
<sequence>MLAAQQPKKSLKGAFGPQLPPHPTTQSQTHSTVAIDQIHGGSRWLALVDLLSPAAVALARDGEAHDSAERLTTARALNGDGFAGGKVLGAGGGEVSDGCLRKI</sequence>
<name>A0AA87ZB93_FICCA</name>
<gene>
    <name evidence="2" type="ORF">TIFTF001_004324</name>
</gene>
<dbReference type="EMBL" id="BTGU01000004">
    <property type="protein sequence ID" value="GMN33764.1"/>
    <property type="molecule type" value="Genomic_DNA"/>
</dbReference>
<dbReference type="AlphaFoldDB" id="A0AA87ZB93"/>
<organism evidence="2 3">
    <name type="scientific">Ficus carica</name>
    <name type="common">Common fig</name>
    <dbReference type="NCBI Taxonomy" id="3494"/>
    <lineage>
        <taxon>Eukaryota</taxon>
        <taxon>Viridiplantae</taxon>
        <taxon>Streptophyta</taxon>
        <taxon>Embryophyta</taxon>
        <taxon>Tracheophyta</taxon>
        <taxon>Spermatophyta</taxon>
        <taxon>Magnoliopsida</taxon>
        <taxon>eudicotyledons</taxon>
        <taxon>Gunneridae</taxon>
        <taxon>Pentapetalae</taxon>
        <taxon>rosids</taxon>
        <taxon>fabids</taxon>
        <taxon>Rosales</taxon>
        <taxon>Moraceae</taxon>
        <taxon>Ficeae</taxon>
        <taxon>Ficus</taxon>
    </lineage>
</organism>
<comment type="caution">
    <text evidence="2">The sequence shown here is derived from an EMBL/GenBank/DDBJ whole genome shotgun (WGS) entry which is preliminary data.</text>
</comment>
<reference evidence="2" key="1">
    <citation type="submission" date="2023-07" db="EMBL/GenBank/DDBJ databases">
        <title>draft genome sequence of fig (Ficus carica).</title>
        <authorList>
            <person name="Takahashi T."/>
            <person name="Nishimura K."/>
        </authorList>
    </citation>
    <scope>NUCLEOTIDE SEQUENCE</scope>
</reference>
<keyword evidence="3" id="KW-1185">Reference proteome</keyword>
<proteinExistence type="predicted"/>
<feature type="region of interest" description="Disordered" evidence="1">
    <location>
        <begin position="1"/>
        <end position="31"/>
    </location>
</feature>
<accession>A0AA87ZB93</accession>
<evidence type="ECO:0000256" key="1">
    <source>
        <dbReference type="SAM" id="MobiDB-lite"/>
    </source>
</evidence>
<protein>
    <submittedName>
        <fullName evidence="2">Uncharacterized protein</fullName>
    </submittedName>
</protein>
<dbReference type="Proteomes" id="UP001187192">
    <property type="component" value="Unassembled WGS sequence"/>
</dbReference>